<organism evidence="1 2">
    <name type="scientific">Ramlibacter terrae</name>
    <dbReference type="NCBI Taxonomy" id="2732511"/>
    <lineage>
        <taxon>Bacteria</taxon>
        <taxon>Pseudomonadati</taxon>
        <taxon>Pseudomonadota</taxon>
        <taxon>Betaproteobacteria</taxon>
        <taxon>Burkholderiales</taxon>
        <taxon>Comamonadaceae</taxon>
        <taxon>Ramlibacter</taxon>
    </lineage>
</organism>
<accession>A0ABX6P154</accession>
<keyword evidence="2" id="KW-1185">Reference proteome</keyword>
<gene>
    <name evidence="1" type="ORF">HK414_06540</name>
</gene>
<sequence>MQDTPPRKLPRSPEHWLLGSAASFAAAPHLFPAQAAARRAASPDSAC</sequence>
<name>A0ABX6P154_9BURK</name>
<dbReference type="EMBL" id="CP053418">
    <property type="protein sequence ID" value="QJW83787.1"/>
    <property type="molecule type" value="Genomic_DNA"/>
</dbReference>
<evidence type="ECO:0000313" key="1">
    <source>
        <dbReference type="EMBL" id="QJW83787.1"/>
    </source>
</evidence>
<reference evidence="1 2" key="2">
    <citation type="submission" date="2020-05" db="EMBL/GenBank/DDBJ databases">
        <authorList>
            <person name="Khan S.A."/>
            <person name="Jeon C.O."/>
            <person name="Chun B.H."/>
        </authorList>
    </citation>
    <scope>NUCLEOTIDE SEQUENCE [LARGE SCALE GENOMIC DNA]</scope>
    <source>
        <strain evidence="1 2">H242</strain>
    </source>
</reference>
<proteinExistence type="predicted"/>
<protein>
    <submittedName>
        <fullName evidence="1">Uncharacterized protein</fullName>
    </submittedName>
</protein>
<dbReference type="Proteomes" id="UP000500826">
    <property type="component" value="Chromosome"/>
</dbReference>
<reference evidence="1 2" key="1">
    <citation type="submission" date="2020-05" db="EMBL/GenBank/DDBJ databases">
        <title>Ramlibacter rhizophilus sp. nov., isolated from rhizosphere soil of national flower Mugunghwa from South Korea.</title>
        <authorList>
            <person name="Zheng-Fei Y."/>
            <person name="Huan T."/>
        </authorList>
    </citation>
    <scope>NUCLEOTIDE SEQUENCE [LARGE SCALE GENOMIC DNA]</scope>
    <source>
        <strain evidence="1 2">H242</strain>
    </source>
</reference>
<evidence type="ECO:0000313" key="2">
    <source>
        <dbReference type="Proteomes" id="UP000500826"/>
    </source>
</evidence>